<dbReference type="Proteomes" id="UP001057455">
    <property type="component" value="Unassembled WGS sequence"/>
</dbReference>
<dbReference type="CDD" id="cd07521">
    <property type="entry name" value="HAD_FCP1-like"/>
    <property type="match status" value="1"/>
</dbReference>
<comment type="function">
    <text evidence="1">Essential component of the TIM23 complex, a complex that mediates the translocation of transit peptide-containing proteins across the mitochondrial inner membrane.</text>
</comment>
<comment type="caution">
    <text evidence="4">The sequence shown here is derived from an EMBL/GenBank/DDBJ whole genome shotgun (WGS) entry which is preliminary data.</text>
</comment>
<keyword evidence="5" id="KW-1185">Reference proteome</keyword>
<evidence type="ECO:0000256" key="1">
    <source>
        <dbReference type="RuleBase" id="RU365079"/>
    </source>
</evidence>
<dbReference type="PANTHER" id="PTHR12210">
    <property type="entry name" value="DULLARD PROTEIN PHOSPHATASE"/>
    <property type="match status" value="1"/>
</dbReference>
<comment type="subunit">
    <text evidence="1">Component of the TIM23 complex.</text>
</comment>
<name>A0A9W5TCL2_BABOV</name>
<dbReference type="SUPFAM" id="SSF56784">
    <property type="entry name" value="HAD-like"/>
    <property type="match status" value="1"/>
</dbReference>
<feature type="compositionally biased region" description="Basic and acidic residues" evidence="2">
    <location>
        <begin position="74"/>
        <end position="90"/>
    </location>
</feature>
<evidence type="ECO:0000256" key="2">
    <source>
        <dbReference type="SAM" id="MobiDB-lite"/>
    </source>
</evidence>
<evidence type="ECO:0000259" key="3">
    <source>
        <dbReference type="PROSITE" id="PS50969"/>
    </source>
</evidence>
<dbReference type="InterPro" id="IPR036412">
    <property type="entry name" value="HAD-like_sf"/>
</dbReference>
<keyword evidence="1" id="KW-0811">Translocation</keyword>
<dbReference type="Pfam" id="PF03031">
    <property type="entry name" value="NIF"/>
    <property type="match status" value="1"/>
</dbReference>
<dbReference type="OrthoDB" id="445750at2759"/>
<feature type="compositionally biased region" description="Polar residues" evidence="2">
    <location>
        <begin position="61"/>
        <end position="73"/>
    </location>
</feature>
<evidence type="ECO:0000313" key="4">
    <source>
        <dbReference type="EMBL" id="GFE55216.1"/>
    </source>
</evidence>
<keyword evidence="1" id="KW-0653">Protein transport</keyword>
<dbReference type="PROSITE" id="PS50969">
    <property type="entry name" value="FCP1"/>
    <property type="match status" value="1"/>
</dbReference>
<dbReference type="GO" id="GO:0015031">
    <property type="term" value="P:protein transport"/>
    <property type="evidence" value="ECO:0007669"/>
    <property type="project" value="UniProtKB-KW"/>
</dbReference>
<feature type="transmembrane region" description="Helical" evidence="1">
    <location>
        <begin position="128"/>
        <end position="147"/>
    </location>
</feature>
<dbReference type="GO" id="GO:0005744">
    <property type="term" value="C:TIM23 mitochondrial import inner membrane translocase complex"/>
    <property type="evidence" value="ECO:0007669"/>
    <property type="project" value="UniProtKB-UniRule"/>
</dbReference>
<dbReference type="InterPro" id="IPR023214">
    <property type="entry name" value="HAD_sf"/>
</dbReference>
<proteinExistence type="inferred from homology"/>
<gene>
    <name evidence="4" type="ORF">BaOVIS_026200</name>
</gene>
<protein>
    <recommendedName>
        <fullName evidence="1">Mitochondrial import inner membrane translocase subunit TIM50</fullName>
    </recommendedName>
</protein>
<evidence type="ECO:0000313" key="5">
    <source>
        <dbReference type="Proteomes" id="UP001057455"/>
    </source>
</evidence>
<keyword evidence="1" id="KW-1133">Transmembrane helix</keyword>
<dbReference type="InterPro" id="IPR050365">
    <property type="entry name" value="TIM50"/>
</dbReference>
<organism evidence="4 5">
    <name type="scientific">Babesia ovis</name>
    <dbReference type="NCBI Taxonomy" id="5869"/>
    <lineage>
        <taxon>Eukaryota</taxon>
        <taxon>Sar</taxon>
        <taxon>Alveolata</taxon>
        <taxon>Apicomplexa</taxon>
        <taxon>Aconoidasida</taxon>
        <taxon>Piroplasmida</taxon>
        <taxon>Babesiidae</taxon>
        <taxon>Babesia</taxon>
    </lineage>
</organism>
<comment type="subcellular location">
    <subcellularLocation>
        <location evidence="1">Mitochondrion inner membrane</location>
        <topology evidence="1">Single-pass membrane protein</topology>
    </subcellularLocation>
</comment>
<feature type="compositionally biased region" description="Basic and acidic residues" evidence="2">
    <location>
        <begin position="113"/>
        <end position="126"/>
    </location>
</feature>
<keyword evidence="1" id="KW-0813">Transport</keyword>
<keyword evidence="1" id="KW-0472">Membrane</keyword>
<feature type="region of interest" description="Disordered" evidence="2">
    <location>
        <begin position="61"/>
        <end position="126"/>
    </location>
</feature>
<keyword evidence="1" id="KW-0496">Mitochondrion</keyword>
<dbReference type="EMBL" id="BLIY01000017">
    <property type="protein sequence ID" value="GFE55216.1"/>
    <property type="molecule type" value="Genomic_DNA"/>
</dbReference>
<dbReference type="InterPro" id="IPR004274">
    <property type="entry name" value="FCP1_dom"/>
</dbReference>
<dbReference type="Gene3D" id="3.40.50.1000">
    <property type="entry name" value="HAD superfamily/HAD-like"/>
    <property type="match status" value="1"/>
</dbReference>
<dbReference type="SMART" id="SM00577">
    <property type="entry name" value="CPDc"/>
    <property type="match status" value="1"/>
</dbReference>
<dbReference type="AlphaFoldDB" id="A0A9W5TCL2"/>
<sequence length="384" mass="43167">MASIRGFSAINPALRSLGTNKIAIYAQNLRFSISSNVWYGQSRRHLCWVPLHCRTFSTSSPGVSGIQGNNTKESQSKDESAFQKTEHDANDSGTSTSGALDNRCDNAVGKQSPPEDNKSTPKDKSKGGFPMGIFGCASMVLAGYYFAGFREKDESIMATLERGMDKVVEHVNGMFAKDDGPLLPDVKDLNYPPNLPTLVVDLDKVVAKLEYDRRTGWQVKKRPFADRFFRELINYYEIVVWSDDAYPMATDVANRWGLPVIGCIHRDRCIKFKGAYIKDLSKLGRNLNRVILLDHDRVACMLQEDNAILVREFDGDENDTELLHLIGLLKNIAVNPNDVKYQIKQYGGGLDRDIGRRFAEKSLQDTERAKARQSLSKRLGFKHF</sequence>
<comment type="similarity">
    <text evidence="1">Belongs to the TIM50 family.</text>
</comment>
<keyword evidence="1" id="KW-0809">Transit peptide</keyword>
<reference evidence="4" key="1">
    <citation type="submission" date="2019-12" db="EMBL/GenBank/DDBJ databases">
        <title>Genome sequence of Babesia ovis.</title>
        <authorList>
            <person name="Yamagishi J."/>
            <person name="Sevinc F."/>
            <person name="Xuan X."/>
        </authorList>
    </citation>
    <scope>NUCLEOTIDE SEQUENCE</scope>
    <source>
        <strain evidence="4">Selcuk</strain>
    </source>
</reference>
<accession>A0A9W5TCL2</accession>
<keyword evidence="1" id="KW-0812">Transmembrane</keyword>
<feature type="domain" description="FCP1 homology" evidence="3">
    <location>
        <begin position="191"/>
        <end position="332"/>
    </location>
</feature>